<keyword evidence="3" id="KW-1003">Cell membrane</keyword>
<keyword evidence="5 7" id="KW-1133">Transmembrane helix</keyword>
<accession>A0ABN2HJ29</accession>
<evidence type="ECO:0000256" key="2">
    <source>
        <dbReference type="ARBA" id="ARBA00007543"/>
    </source>
</evidence>
<feature type="transmembrane region" description="Helical" evidence="7">
    <location>
        <begin position="260"/>
        <end position="278"/>
    </location>
</feature>
<dbReference type="Proteomes" id="UP001500064">
    <property type="component" value="Unassembled WGS sequence"/>
</dbReference>
<dbReference type="InterPro" id="IPR003317">
    <property type="entry name" value="Cyt-d_oxidase_su2"/>
</dbReference>
<evidence type="ECO:0000256" key="6">
    <source>
        <dbReference type="ARBA" id="ARBA00023136"/>
    </source>
</evidence>
<feature type="transmembrane region" description="Helical" evidence="7">
    <location>
        <begin position="201"/>
        <end position="222"/>
    </location>
</feature>
<evidence type="ECO:0000256" key="5">
    <source>
        <dbReference type="ARBA" id="ARBA00022989"/>
    </source>
</evidence>
<feature type="transmembrane region" description="Helical" evidence="7">
    <location>
        <begin position="378"/>
        <end position="398"/>
    </location>
</feature>
<feature type="transmembrane region" description="Helical" evidence="7">
    <location>
        <begin position="298"/>
        <end position="321"/>
    </location>
</feature>
<reference evidence="8 9" key="1">
    <citation type="journal article" date="2019" name="Int. J. Syst. Evol. Microbiol.">
        <title>The Global Catalogue of Microorganisms (GCM) 10K type strain sequencing project: providing services to taxonomists for standard genome sequencing and annotation.</title>
        <authorList>
            <consortium name="The Broad Institute Genomics Platform"/>
            <consortium name="The Broad Institute Genome Sequencing Center for Infectious Disease"/>
            <person name="Wu L."/>
            <person name="Ma J."/>
        </authorList>
    </citation>
    <scope>NUCLEOTIDE SEQUENCE [LARGE SCALE GENOMIC DNA]</scope>
    <source>
        <strain evidence="8 9">JCM 13929</strain>
    </source>
</reference>
<proteinExistence type="inferred from homology"/>
<comment type="caution">
    <text evidence="8">The sequence shown here is derived from an EMBL/GenBank/DDBJ whole genome shotgun (WGS) entry which is preliminary data.</text>
</comment>
<evidence type="ECO:0000256" key="1">
    <source>
        <dbReference type="ARBA" id="ARBA00004651"/>
    </source>
</evidence>
<gene>
    <name evidence="8" type="ORF">GCM10009733_101560</name>
</gene>
<feature type="transmembrane region" description="Helical" evidence="7">
    <location>
        <begin position="6"/>
        <end position="32"/>
    </location>
</feature>
<comment type="similarity">
    <text evidence="2">Belongs to the cytochrome ubiquinol oxidase subunit 2 family.</text>
</comment>
<feature type="transmembrane region" description="Helical" evidence="7">
    <location>
        <begin position="118"/>
        <end position="140"/>
    </location>
</feature>
<feature type="transmembrane region" description="Helical" evidence="7">
    <location>
        <begin position="160"/>
        <end position="181"/>
    </location>
</feature>
<protein>
    <submittedName>
        <fullName evidence="8">Cytochrome d ubiquinol oxidase subunit II</fullName>
    </submittedName>
</protein>
<keyword evidence="4 7" id="KW-0812">Transmembrane</keyword>
<dbReference type="EMBL" id="BAAAMU010000161">
    <property type="protein sequence ID" value="GAA1688698.1"/>
    <property type="molecule type" value="Genomic_DNA"/>
</dbReference>
<dbReference type="Pfam" id="PF02322">
    <property type="entry name" value="Cyt_bd_oxida_II"/>
    <property type="match status" value="1"/>
</dbReference>
<feature type="transmembrane region" description="Helical" evidence="7">
    <location>
        <begin position="78"/>
        <end position="97"/>
    </location>
</feature>
<organism evidence="8 9">
    <name type="scientific">Nonomuraea maheshkhaliensis</name>
    <dbReference type="NCBI Taxonomy" id="419590"/>
    <lineage>
        <taxon>Bacteria</taxon>
        <taxon>Bacillati</taxon>
        <taxon>Actinomycetota</taxon>
        <taxon>Actinomycetes</taxon>
        <taxon>Streptosporangiales</taxon>
        <taxon>Streptosporangiaceae</taxon>
        <taxon>Nonomuraea</taxon>
    </lineage>
</organism>
<evidence type="ECO:0000256" key="7">
    <source>
        <dbReference type="SAM" id="Phobius"/>
    </source>
</evidence>
<dbReference type="RefSeq" id="WP_346114389.1">
    <property type="nucleotide sequence ID" value="NZ_BAAAMU010000161.1"/>
</dbReference>
<dbReference type="PANTHER" id="PTHR43141">
    <property type="entry name" value="CYTOCHROME BD2 SUBUNIT II"/>
    <property type="match status" value="1"/>
</dbReference>
<evidence type="ECO:0000313" key="8">
    <source>
        <dbReference type="EMBL" id="GAA1688698.1"/>
    </source>
</evidence>
<evidence type="ECO:0000256" key="4">
    <source>
        <dbReference type="ARBA" id="ARBA00022692"/>
    </source>
</evidence>
<feature type="transmembrane region" description="Helical" evidence="7">
    <location>
        <begin position="234"/>
        <end position="253"/>
    </location>
</feature>
<keyword evidence="9" id="KW-1185">Reference proteome</keyword>
<feature type="transmembrane region" description="Helical" evidence="7">
    <location>
        <begin position="355"/>
        <end position="372"/>
    </location>
</feature>
<name>A0ABN2HJ29_9ACTN</name>
<dbReference type="PANTHER" id="PTHR43141:SF4">
    <property type="entry name" value="CYTOCHROME BD2 SUBUNIT II"/>
    <property type="match status" value="1"/>
</dbReference>
<evidence type="ECO:0000313" key="9">
    <source>
        <dbReference type="Proteomes" id="UP001500064"/>
    </source>
</evidence>
<evidence type="ECO:0000256" key="3">
    <source>
        <dbReference type="ARBA" id="ARBA00022475"/>
    </source>
</evidence>
<keyword evidence="6 7" id="KW-0472">Membrane</keyword>
<sequence length="400" mass="40258">MTEIPMLLILAGLAAYTVLAGADFGAGLWTLLAGGRGSGDDLRHHARHAMGPVWEANHVWLVFVLVVCWTAYPVAFGSIMSTLAVPLFIAAVGIILRGASYALRGQLDGAPGERPVEYLFALSSILTPFALGTVAGGIASGCVPVGNAAGDLVTSWLNPTSVLIGALAVAAGAYLSAVYLAADAGRLGSKPLEPAFRNRALVAGGCAGAIALAGLIVVRYDAPALSAGLTSDGGAVMVAVSGLAGLATLALVWRHRFGPARASAALAVAAMVAGWALAQRPYVLRGLTLDQAAAGHSTLTAVVVTAVIGVVVLFPALFLLFRLFLRGDLDHGATPAAAEPTARPAGRGVARSRHAAFAGATLVLGVAMTVLAGPGWVLAVGVILLVACAVATFTLAAAEP</sequence>
<comment type="subcellular location">
    <subcellularLocation>
        <location evidence="1">Cell membrane</location>
        <topology evidence="1">Multi-pass membrane protein</topology>
    </subcellularLocation>
</comment>